<evidence type="ECO:0000313" key="2">
    <source>
        <dbReference type="EnsemblMetazoa" id="ISCW000497-PA"/>
    </source>
</evidence>
<dbReference type="PaxDb" id="6945-B7P708"/>
<gene>
    <name evidence="1" type="ORF">IscW_ISCW000497</name>
</gene>
<accession>B7P708</accession>
<name>B7P708_IXOSC</name>
<evidence type="ECO:0000313" key="3">
    <source>
        <dbReference type="Proteomes" id="UP000001555"/>
    </source>
</evidence>
<dbReference type="EMBL" id="ABJB010876106">
    <property type="status" value="NOT_ANNOTATED_CDS"/>
    <property type="molecule type" value="Genomic_DNA"/>
</dbReference>
<dbReference type="VEuPathDB" id="VectorBase:ISCW000497"/>
<reference evidence="2" key="2">
    <citation type="submission" date="2020-05" db="UniProtKB">
        <authorList>
            <consortium name="EnsemblMetazoa"/>
        </authorList>
    </citation>
    <scope>IDENTIFICATION</scope>
    <source>
        <strain evidence="2">wikel</strain>
    </source>
</reference>
<dbReference type="VEuPathDB" id="VectorBase:ISCI000497"/>
<proteinExistence type="predicted"/>
<keyword evidence="3" id="KW-1185">Reference proteome</keyword>
<evidence type="ECO:0000313" key="1">
    <source>
        <dbReference type="EMBL" id="EEC02380.1"/>
    </source>
</evidence>
<dbReference type="EMBL" id="DS648879">
    <property type="protein sequence ID" value="EEC02380.1"/>
    <property type="molecule type" value="Genomic_DNA"/>
</dbReference>
<dbReference type="EnsemblMetazoa" id="ISCW000497-RA">
    <property type="protein sequence ID" value="ISCW000497-PA"/>
    <property type="gene ID" value="ISCW000497"/>
</dbReference>
<dbReference type="AlphaFoldDB" id="B7P708"/>
<dbReference type="InParanoid" id="B7P708"/>
<organism>
    <name type="scientific">Ixodes scapularis</name>
    <name type="common">Black-legged tick</name>
    <name type="synonym">Deer tick</name>
    <dbReference type="NCBI Taxonomy" id="6945"/>
    <lineage>
        <taxon>Eukaryota</taxon>
        <taxon>Metazoa</taxon>
        <taxon>Ecdysozoa</taxon>
        <taxon>Arthropoda</taxon>
        <taxon>Chelicerata</taxon>
        <taxon>Arachnida</taxon>
        <taxon>Acari</taxon>
        <taxon>Parasitiformes</taxon>
        <taxon>Ixodida</taxon>
        <taxon>Ixodoidea</taxon>
        <taxon>Ixodidae</taxon>
        <taxon>Ixodinae</taxon>
        <taxon>Ixodes</taxon>
    </lineage>
</organism>
<protein>
    <submittedName>
        <fullName evidence="1 2">Uncharacterized protein</fullName>
    </submittedName>
</protein>
<dbReference type="HOGENOM" id="CLU_2778666_0_0_1"/>
<dbReference type="Proteomes" id="UP000001555">
    <property type="component" value="Unassembled WGS sequence"/>
</dbReference>
<sequence length="69" mass="7668">MLPKFLASLGPGLIPAAEARLRYIFFPNLKQTLPRFLNAMLSNPLLQGLCPIASWPLDPHSAVGRHLYL</sequence>
<reference evidence="1 3" key="1">
    <citation type="submission" date="2008-03" db="EMBL/GenBank/DDBJ databases">
        <title>Annotation of Ixodes scapularis.</title>
        <authorList>
            <consortium name="Ixodes scapularis Genome Project Consortium"/>
            <person name="Caler E."/>
            <person name="Hannick L.I."/>
            <person name="Bidwell S."/>
            <person name="Joardar V."/>
            <person name="Thiagarajan M."/>
            <person name="Amedeo P."/>
            <person name="Galinsky K.J."/>
            <person name="Schobel S."/>
            <person name="Inman J."/>
            <person name="Hostetler J."/>
            <person name="Miller J."/>
            <person name="Hammond M."/>
            <person name="Megy K."/>
            <person name="Lawson D."/>
            <person name="Kodira C."/>
            <person name="Sutton G."/>
            <person name="Meyer J."/>
            <person name="Hill C.A."/>
            <person name="Birren B."/>
            <person name="Nene V."/>
            <person name="Collins F."/>
            <person name="Alarcon-Chaidez F."/>
            <person name="Wikel S."/>
            <person name="Strausberg R."/>
        </authorList>
    </citation>
    <scope>NUCLEOTIDE SEQUENCE [LARGE SCALE GENOMIC DNA]</scope>
    <source>
        <strain evidence="3">Wikel</strain>
        <strain evidence="1">Wikel colony</strain>
    </source>
</reference>